<dbReference type="Pfam" id="PF04972">
    <property type="entry name" value="BON"/>
    <property type="match status" value="1"/>
</dbReference>
<dbReference type="OrthoDB" id="7916429at2"/>
<proteinExistence type="predicted"/>
<sequence>MPAKRKVDDISREEDFRDYDDRNIDEGWPYDDASGAGARPVDNAAYGEPAANFDSERNRGYRVDEADFDGLEERVVDSAFPGTDGLEESDDLEERITDAIENLDVVPMDAIDVHVDGDKVTIEGVVDDAAASRKIVRQVQDVPGVRVVINNLRLAGVDSRIPDDD</sequence>
<feature type="compositionally biased region" description="Basic and acidic residues" evidence="1">
    <location>
        <begin position="1"/>
        <end position="25"/>
    </location>
</feature>
<feature type="domain" description="BON" evidence="2">
    <location>
        <begin position="88"/>
        <end position="156"/>
    </location>
</feature>
<dbReference type="Gene3D" id="3.30.1340.30">
    <property type="match status" value="1"/>
</dbReference>
<accession>A0A1X7GH33</accession>
<dbReference type="STRING" id="464029.SAMN02982989_3845"/>
<evidence type="ECO:0000313" key="4">
    <source>
        <dbReference type="Proteomes" id="UP000192903"/>
    </source>
</evidence>
<name>A0A1X7GH33_9HYPH</name>
<dbReference type="InterPro" id="IPR014004">
    <property type="entry name" value="Transpt-assoc_nodulatn_dom_bac"/>
</dbReference>
<keyword evidence="4" id="KW-1185">Reference proteome</keyword>
<evidence type="ECO:0000256" key="1">
    <source>
        <dbReference type="SAM" id="MobiDB-lite"/>
    </source>
</evidence>
<reference evidence="4" key="1">
    <citation type="submission" date="2017-04" db="EMBL/GenBank/DDBJ databases">
        <authorList>
            <person name="Varghese N."/>
            <person name="Submissions S."/>
        </authorList>
    </citation>
    <scope>NUCLEOTIDE SEQUENCE [LARGE SCALE GENOMIC DNA]</scope>
    <source>
        <strain evidence="4">B4P</strain>
    </source>
</reference>
<dbReference type="SMART" id="SM00749">
    <property type="entry name" value="BON"/>
    <property type="match status" value="1"/>
</dbReference>
<organism evidence="3 4">
    <name type="scientific">Xaviernesmea oryzae</name>
    <dbReference type="NCBI Taxonomy" id="464029"/>
    <lineage>
        <taxon>Bacteria</taxon>
        <taxon>Pseudomonadati</taxon>
        <taxon>Pseudomonadota</taxon>
        <taxon>Alphaproteobacteria</taxon>
        <taxon>Hyphomicrobiales</taxon>
        <taxon>Rhizobiaceae</taxon>
        <taxon>Rhizobium/Agrobacterium group</taxon>
        <taxon>Xaviernesmea</taxon>
    </lineage>
</organism>
<protein>
    <submittedName>
        <fullName evidence="3">BON domain-containing protein</fullName>
    </submittedName>
</protein>
<dbReference type="RefSeq" id="WP_085424484.1">
    <property type="nucleotide sequence ID" value="NZ_FXAF01000011.1"/>
</dbReference>
<dbReference type="InterPro" id="IPR007055">
    <property type="entry name" value="BON_dom"/>
</dbReference>
<dbReference type="EMBL" id="FXAF01000011">
    <property type="protein sequence ID" value="SMF69751.1"/>
    <property type="molecule type" value="Genomic_DNA"/>
</dbReference>
<dbReference type="PROSITE" id="PS50914">
    <property type="entry name" value="BON"/>
    <property type="match status" value="1"/>
</dbReference>
<dbReference type="AlphaFoldDB" id="A0A1X7GH33"/>
<evidence type="ECO:0000313" key="3">
    <source>
        <dbReference type="EMBL" id="SMF69751.1"/>
    </source>
</evidence>
<dbReference type="Proteomes" id="UP000192903">
    <property type="component" value="Unassembled WGS sequence"/>
</dbReference>
<gene>
    <name evidence="3" type="ORF">SAMN02982989_3845</name>
</gene>
<evidence type="ECO:0000259" key="2">
    <source>
        <dbReference type="PROSITE" id="PS50914"/>
    </source>
</evidence>
<feature type="region of interest" description="Disordered" evidence="1">
    <location>
        <begin position="1"/>
        <end position="52"/>
    </location>
</feature>